<accession>A0A0B1SDX2</accession>
<dbReference type="InterPro" id="IPR036188">
    <property type="entry name" value="FAD/NAD-bd_sf"/>
</dbReference>
<dbReference type="GO" id="GO:0005759">
    <property type="term" value="C:mitochondrial matrix"/>
    <property type="evidence" value="ECO:0007669"/>
    <property type="project" value="TreeGrafter"/>
</dbReference>
<sequence length="261" mass="28834">AATPAGTTYSSPGFVIAAHPSHRYKPFLAYSVDLYTKLEKETGQSPRFEQNGTLHLAKNPHRFEEFKRYVARDYYKKGDVCKTSLLTQEEVGELAPLVDTKEILGALYTSNDGVVSAAGLNEALMAGARKGGVQVIKSEPKTVRYDKGKSLWHVELADGTSIATRNLVNAAGVWANDIARLSGHELPMVIVEVQFADLEPGASIPEMPAIIDHDTTFYLRKNGDTYFFGAFDPIDKVILREDWFRKGVPPGFVIRITVKSK</sequence>
<dbReference type="PANTHER" id="PTHR13847:SF187">
    <property type="entry name" value="DIMETHYLGLYCINE DEHYDROGENASE, MITOCHONDRIAL"/>
    <property type="match status" value="1"/>
</dbReference>
<dbReference type="AlphaFoldDB" id="A0A0B1SDX2"/>
<protein>
    <submittedName>
        <fullName evidence="2">FAD dependent oxidoreductase</fullName>
    </submittedName>
</protein>
<dbReference type="EMBL" id="KN573074">
    <property type="protein sequence ID" value="KHJ83513.1"/>
    <property type="molecule type" value="Genomic_DNA"/>
</dbReference>
<reference evidence="2 3" key="1">
    <citation type="submission" date="2014-03" db="EMBL/GenBank/DDBJ databases">
        <title>Draft genome of the hookworm Oesophagostomum dentatum.</title>
        <authorList>
            <person name="Mitreva M."/>
        </authorList>
    </citation>
    <scope>NUCLEOTIDE SEQUENCE [LARGE SCALE GENOMIC DNA]</scope>
    <source>
        <strain evidence="2 3">OD-Hann</strain>
    </source>
</reference>
<dbReference type="Gene3D" id="3.50.50.60">
    <property type="entry name" value="FAD/NAD(P)-binding domain"/>
    <property type="match status" value="1"/>
</dbReference>
<dbReference type="Pfam" id="PF01266">
    <property type="entry name" value="DAO"/>
    <property type="match status" value="1"/>
</dbReference>
<dbReference type="InterPro" id="IPR006076">
    <property type="entry name" value="FAD-dep_OxRdtase"/>
</dbReference>
<dbReference type="Gene3D" id="3.30.9.10">
    <property type="entry name" value="D-Amino Acid Oxidase, subunit A, domain 2"/>
    <property type="match status" value="1"/>
</dbReference>
<dbReference type="GO" id="GO:0047865">
    <property type="term" value="F:dimethylglycine dehydrogenase activity"/>
    <property type="evidence" value="ECO:0007669"/>
    <property type="project" value="TreeGrafter"/>
</dbReference>
<evidence type="ECO:0000259" key="1">
    <source>
        <dbReference type="Pfam" id="PF01266"/>
    </source>
</evidence>
<gene>
    <name evidence="2" type="ORF">OESDEN_16788</name>
</gene>
<keyword evidence="3" id="KW-1185">Reference proteome</keyword>
<dbReference type="Proteomes" id="UP000053660">
    <property type="component" value="Unassembled WGS sequence"/>
</dbReference>
<feature type="domain" description="FAD dependent oxidoreductase" evidence="1">
    <location>
        <begin position="3"/>
        <end position="233"/>
    </location>
</feature>
<dbReference type="OrthoDB" id="5864257at2759"/>
<dbReference type="SUPFAM" id="SSF51905">
    <property type="entry name" value="FAD/NAD(P)-binding domain"/>
    <property type="match status" value="1"/>
</dbReference>
<evidence type="ECO:0000313" key="2">
    <source>
        <dbReference type="EMBL" id="KHJ83513.1"/>
    </source>
</evidence>
<organism evidence="2 3">
    <name type="scientific">Oesophagostomum dentatum</name>
    <name type="common">Nodular worm</name>
    <dbReference type="NCBI Taxonomy" id="61180"/>
    <lineage>
        <taxon>Eukaryota</taxon>
        <taxon>Metazoa</taxon>
        <taxon>Ecdysozoa</taxon>
        <taxon>Nematoda</taxon>
        <taxon>Chromadorea</taxon>
        <taxon>Rhabditida</taxon>
        <taxon>Rhabditina</taxon>
        <taxon>Rhabditomorpha</taxon>
        <taxon>Strongyloidea</taxon>
        <taxon>Strongylidae</taxon>
        <taxon>Oesophagostomum</taxon>
    </lineage>
</organism>
<evidence type="ECO:0000313" key="3">
    <source>
        <dbReference type="Proteomes" id="UP000053660"/>
    </source>
</evidence>
<proteinExistence type="predicted"/>
<feature type="non-terminal residue" evidence="2">
    <location>
        <position position="1"/>
    </location>
</feature>
<name>A0A0B1SDX2_OESDE</name>
<dbReference type="PANTHER" id="PTHR13847">
    <property type="entry name" value="SARCOSINE DEHYDROGENASE-RELATED"/>
    <property type="match status" value="1"/>
</dbReference>
<dbReference type="SUPFAM" id="SSF54373">
    <property type="entry name" value="FAD-linked reductases, C-terminal domain"/>
    <property type="match status" value="1"/>
</dbReference>